<dbReference type="AlphaFoldDB" id="A0A0F8Z477"/>
<dbReference type="EMBL" id="LAZR01049893">
    <property type="protein sequence ID" value="KKK88572.1"/>
    <property type="molecule type" value="Genomic_DNA"/>
</dbReference>
<dbReference type="Pfam" id="PF14359">
    <property type="entry name" value="DUF4406"/>
    <property type="match status" value="1"/>
</dbReference>
<comment type="caution">
    <text evidence="1">The sequence shown here is derived from an EMBL/GenBank/DDBJ whole genome shotgun (WGS) entry which is preliminary data.</text>
</comment>
<name>A0A0F8Z477_9ZZZZ</name>
<reference evidence="1" key="1">
    <citation type="journal article" date="2015" name="Nature">
        <title>Complex archaea that bridge the gap between prokaryotes and eukaryotes.</title>
        <authorList>
            <person name="Spang A."/>
            <person name="Saw J.H."/>
            <person name="Jorgensen S.L."/>
            <person name="Zaremba-Niedzwiedzka K."/>
            <person name="Martijn J."/>
            <person name="Lind A.E."/>
            <person name="van Eijk R."/>
            <person name="Schleper C."/>
            <person name="Guy L."/>
            <person name="Ettema T.J."/>
        </authorList>
    </citation>
    <scope>NUCLEOTIDE SEQUENCE</scope>
</reference>
<protein>
    <recommendedName>
        <fullName evidence="2">DUF4406 domain-containing protein</fullName>
    </recommendedName>
</protein>
<dbReference type="InterPro" id="IPR025518">
    <property type="entry name" value="DUF4406"/>
</dbReference>
<dbReference type="Gene3D" id="3.40.50.10400">
    <property type="entry name" value="Hypothetical protein PA1492"/>
    <property type="match status" value="1"/>
</dbReference>
<proteinExistence type="predicted"/>
<evidence type="ECO:0000313" key="1">
    <source>
        <dbReference type="EMBL" id="KKK88572.1"/>
    </source>
</evidence>
<dbReference type="SUPFAM" id="SSF52309">
    <property type="entry name" value="N-(deoxy)ribosyltransferase-like"/>
    <property type="match status" value="1"/>
</dbReference>
<organism evidence="1">
    <name type="scientific">marine sediment metagenome</name>
    <dbReference type="NCBI Taxonomy" id="412755"/>
    <lineage>
        <taxon>unclassified sequences</taxon>
        <taxon>metagenomes</taxon>
        <taxon>ecological metagenomes</taxon>
    </lineage>
</organism>
<evidence type="ECO:0008006" key="2">
    <source>
        <dbReference type="Google" id="ProtNLM"/>
    </source>
</evidence>
<accession>A0A0F8Z477</accession>
<sequence>MKLIYIAGPFRALTAWQIIKNIFRAACVALDAWKAGFSVHCPHLNNGIFQGELPESVWLNGDKEVVKRCDALLLVEGWEKSEGAKDEMRLAQELEAVANADERLASLGVGSDSLHHWREPPDRTAAQVVAVGEAAGEYDHVVAGEVPLPVPDKVRLLAQHAGQRVVGVVVAPSAGKYDDGEAKRHFCRLYTTPGAACNAPLPWDI</sequence>
<gene>
    <name evidence="1" type="ORF">LCGC14_2741790</name>
</gene>